<evidence type="ECO:0000256" key="1">
    <source>
        <dbReference type="ARBA" id="ARBA00004141"/>
    </source>
</evidence>
<organism evidence="8 9">
    <name type="scientific">Pacificimonas pallii</name>
    <dbReference type="NCBI Taxonomy" id="2827236"/>
    <lineage>
        <taxon>Bacteria</taxon>
        <taxon>Pseudomonadati</taxon>
        <taxon>Pseudomonadota</taxon>
        <taxon>Alphaproteobacteria</taxon>
        <taxon>Sphingomonadales</taxon>
        <taxon>Sphingosinicellaceae</taxon>
        <taxon>Pacificimonas</taxon>
    </lineage>
</organism>
<dbReference type="PANTHER" id="PTHR37422">
    <property type="entry name" value="TEICHURONIC ACID BIOSYNTHESIS PROTEIN TUAE"/>
    <property type="match status" value="1"/>
</dbReference>
<feature type="transmembrane region" description="Helical" evidence="5">
    <location>
        <begin position="43"/>
        <end position="64"/>
    </location>
</feature>
<dbReference type="PANTHER" id="PTHR37422:SF13">
    <property type="entry name" value="LIPOPOLYSACCHARIDE BIOSYNTHESIS PROTEIN PA4999-RELATED"/>
    <property type="match status" value="1"/>
</dbReference>
<dbReference type="Pfam" id="PF19358">
    <property type="entry name" value="DUF5935"/>
    <property type="match status" value="1"/>
</dbReference>
<dbReference type="InterPro" id="IPR045979">
    <property type="entry name" value="DUF5935"/>
</dbReference>
<gene>
    <name evidence="8" type="ORF">KCG44_06590</name>
</gene>
<feature type="transmembrane region" description="Helical" evidence="5">
    <location>
        <begin position="128"/>
        <end position="148"/>
    </location>
</feature>
<evidence type="ECO:0000259" key="6">
    <source>
        <dbReference type="Pfam" id="PF04932"/>
    </source>
</evidence>
<feature type="transmembrane region" description="Helical" evidence="5">
    <location>
        <begin position="200"/>
        <end position="217"/>
    </location>
</feature>
<dbReference type="InterPro" id="IPR051533">
    <property type="entry name" value="WaaL-like"/>
</dbReference>
<feature type="transmembrane region" description="Helical" evidence="5">
    <location>
        <begin position="105"/>
        <end position="121"/>
    </location>
</feature>
<name>A0ABS6SDF7_9SPHN</name>
<keyword evidence="2 5" id="KW-0812">Transmembrane</keyword>
<evidence type="ECO:0000256" key="5">
    <source>
        <dbReference type="SAM" id="Phobius"/>
    </source>
</evidence>
<feature type="transmembrane region" description="Helical" evidence="5">
    <location>
        <begin position="73"/>
        <end position="93"/>
    </location>
</feature>
<evidence type="ECO:0000313" key="8">
    <source>
        <dbReference type="EMBL" id="MBV7256452.1"/>
    </source>
</evidence>
<proteinExistence type="predicted"/>
<dbReference type="EMBL" id="JAGSPA010000002">
    <property type="protein sequence ID" value="MBV7256452.1"/>
    <property type="molecule type" value="Genomic_DNA"/>
</dbReference>
<keyword evidence="4 5" id="KW-0472">Membrane</keyword>
<protein>
    <submittedName>
        <fullName evidence="8">O-antigen ligase family protein</fullName>
    </submittedName>
</protein>
<keyword evidence="8" id="KW-0436">Ligase</keyword>
<feature type="domain" description="DUF5935" evidence="7">
    <location>
        <begin position="1"/>
        <end position="192"/>
    </location>
</feature>
<dbReference type="InterPro" id="IPR007016">
    <property type="entry name" value="O-antigen_ligase-rel_domated"/>
</dbReference>
<keyword evidence="9" id="KW-1185">Reference proteome</keyword>
<accession>A0ABS6SDF7</accession>
<reference evidence="8 9" key="1">
    <citation type="submission" date="2021-04" db="EMBL/GenBank/DDBJ databases">
        <authorList>
            <person name="Pira H."/>
            <person name="Risdian C."/>
            <person name="Wink J."/>
        </authorList>
    </citation>
    <scope>NUCLEOTIDE SEQUENCE [LARGE SCALE GENOMIC DNA]</scope>
    <source>
        <strain evidence="8 9">WHA3</strain>
    </source>
</reference>
<dbReference type="GO" id="GO:0016874">
    <property type="term" value="F:ligase activity"/>
    <property type="evidence" value="ECO:0007669"/>
    <property type="project" value="UniProtKB-KW"/>
</dbReference>
<dbReference type="Pfam" id="PF04932">
    <property type="entry name" value="Wzy_C"/>
    <property type="match status" value="1"/>
</dbReference>
<feature type="transmembrane region" description="Helical" evidence="5">
    <location>
        <begin position="168"/>
        <end position="188"/>
    </location>
</feature>
<keyword evidence="3 5" id="KW-1133">Transmembrane helix</keyword>
<sequence length="470" mass="51844">MRDLLLLGILFAFIFASFRVPYFMALGYLWVDFLQPQRIGYYVFNQLPVAMILGVGALITFLLFDKEKKLRFGLLQALVTLFVVYAVVATYGWAVVPSGIEKLDSMSKALLFSAFLPMILTTRLRIEAALAVILCSISAITLSAGGKVLVGGGGYGASLFLVNNNTGLYEASTLSTTALALVPMLWWFYKHNSFVRASKFTLIITLGIILSMCLVTIGAEARTGLLSMGMLGFLLWLRSSKKIISGVALGVLLVGSIPFLPASFTERMSTLETFNSDKSASTRIAVWKWTLDYVSENPFGGGFHIYKINNVTVEMSETTVEGNTTDRVDFSVKDRARAFHSAYFEVLGELGIPGLAIWLSIVTGALYKARAVVKRERKLVTPLLNTETGEEREMSDWARDFGRSMSITILVYLTGALFVGIATQPTLYTMISLLVSVWYLRSDHLANVIERGRKASFKNAHIVRPSTVLA</sequence>
<dbReference type="RefSeq" id="WP_218445092.1">
    <property type="nucleotide sequence ID" value="NZ_JAGSPA010000002.1"/>
</dbReference>
<evidence type="ECO:0000256" key="4">
    <source>
        <dbReference type="ARBA" id="ARBA00023136"/>
    </source>
</evidence>
<evidence type="ECO:0000259" key="7">
    <source>
        <dbReference type="Pfam" id="PF19358"/>
    </source>
</evidence>
<feature type="domain" description="O-antigen ligase-related" evidence="6">
    <location>
        <begin position="209"/>
        <end position="359"/>
    </location>
</feature>
<dbReference type="Proteomes" id="UP000722336">
    <property type="component" value="Unassembled WGS sequence"/>
</dbReference>
<feature type="transmembrane region" description="Helical" evidence="5">
    <location>
        <begin position="246"/>
        <end position="264"/>
    </location>
</feature>
<comment type="subcellular location">
    <subcellularLocation>
        <location evidence="1">Membrane</location>
        <topology evidence="1">Multi-pass membrane protein</topology>
    </subcellularLocation>
</comment>
<feature type="transmembrane region" description="Helical" evidence="5">
    <location>
        <begin position="409"/>
        <end position="440"/>
    </location>
</feature>
<evidence type="ECO:0000313" key="9">
    <source>
        <dbReference type="Proteomes" id="UP000722336"/>
    </source>
</evidence>
<comment type="caution">
    <text evidence="8">The sequence shown here is derived from an EMBL/GenBank/DDBJ whole genome shotgun (WGS) entry which is preliminary data.</text>
</comment>
<evidence type="ECO:0000256" key="3">
    <source>
        <dbReference type="ARBA" id="ARBA00022989"/>
    </source>
</evidence>
<evidence type="ECO:0000256" key="2">
    <source>
        <dbReference type="ARBA" id="ARBA00022692"/>
    </source>
</evidence>